<protein>
    <recommendedName>
        <fullName evidence="5">Cilia- and flagella-associated protein 418</fullName>
    </recommendedName>
</protein>
<evidence type="ECO:0000256" key="3">
    <source>
        <dbReference type="ARBA" id="ARBA00022490"/>
    </source>
</evidence>
<accession>A0A4Z2EY77</accession>
<dbReference type="PANTHER" id="PTHR33958">
    <property type="entry name" value="PROTEIN C8ORF37"/>
    <property type="match status" value="1"/>
</dbReference>
<reference evidence="6 7" key="1">
    <citation type="submission" date="2019-03" db="EMBL/GenBank/DDBJ databases">
        <title>First draft genome of Liparis tanakae, snailfish: a comprehensive survey of snailfish specific genes.</title>
        <authorList>
            <person name="Kim W."/>
            <person name="Song I."/>
            <person name="Jeong J.-H."/>
            <person name="Kim D."/>
            <person name="Kim S."/>
            <person name="Ryu S."/>
            <person name="Song J.Y."/>
            <person name="Lee S.K."/>
        </authorList>
    </citation>
    <scope>NUCLEOTIDE SEQUENCE [LARGE SCALE GENOMIC DNA]</scope>
    <source>
        <tissue evidence="6">Muscle</tissue>
    </source>
</reference>
<evidence type="ECO:0000313" key="6">
    <source>
        <dbReference type="EMBL" id="TNN33284.1"/>
    </source>
</evidence>
<organism evidence="6 7">
    <name type="scientific">Liparis tanakae</name>
    <name type="common">Tanaka's snailfish</name>
    <dbReference type="NCBI Taxonomy" id="230148"/>
    <lineage>
        <taxon>Eukaryota</taxon>
        <taxon>Metazoa</taxon>
        <taxon>Chordata</taxon>
        <taxon>Craniata</taxon>
        <taxon>Vertebrata</taxon>
        <taxon>Euteleostomi</taxon>
        <taxon>Actinopterygii</taxon>
        <taxon>Neopterygii</taxon>
        <taxon>Teleostei</taxon>
        <taxon>Neoteleostei</taxon>
        <taxon>Acanthomorphata</taxon>
        <taxon>Eupercaria</taxon>
        <taxon>Perciformes</taxon>
        <taxon>Cottioidei</taxon>
        <taxon>Cottales</taxon>
        <taxon>Liparidae</taxon>
        <taxon>Liparis</taxon>
    </lineage>
</organism>
<comment type="function">
    <text evidence="4">May be involved in photoreceptor outer segment disk morphogenesis.</text>
</comment>
<dbReference type="EMBL" id="SRLO01002289">
    <property type="protein sequence ID" value="TNN33284.1"/>
    <property type="molecule type" value="Genomic_DNA"/>
</dbReference>
<evidence type="ECO:0000256" key="4">
    <source>
        <dbReference type="ARBA" id="ARBA00024819"/>
    </source>
</evidence>
<sequence length="95" mass="10269">MEAEDLDELLDDAERRFCRGGSDATSTGSSARGAAGHVTRRCCPVFLGGSSVPSGVGTATSKRSCDQLRCTSCDFRVLTFDDCEWDASCDYLFLR</sequence>
<dbReference type="GO" id="GO:0001917">
    <property type="term" value="C:photoreceptor inner segment"/>
    <property type="evidence" value="ECO:0007669"/>
    <property type="project" value="UniProtKB-SubCell"/>
</dbReference>
<keyword evidence="3" id="KW-0963">Cytoplasm</keyword>
<evidence type="ECO:0000313" key="7">
    <source>
        <dbReference type="Proteomes" id="UP000314294"/>
    </source>
</evidence>
<evidence type="ECO:0000256" key="2">
    <source>
        <dbReference type="ARBA" id="ARBA00004496"/>
    </source>
</evidence>
<dbReference type="AlphaFoldDB" id="A0A4Z2EY77"/>
<dbReference type="Proteomes" id="UP000314294">
    <property type="component" value="Unassembled WGS sequence"/>
</dbReference>
<dbReference type="GO" id="GO:0005829">
    <property type="term" value="C:cytosol"/>
    <property type="evidence" value="ECO:0007669"/>
    <property type="project" value="TreeGrafter"/>
</dbReference>
<dbReference type="PANTHER" id="PTHR33958:SF1">
    <property type="entry name" value="CILIA- AND FLAGELLA-ASSOCIATED PROTEIN 418"/>
    <property type="match status" value="1"/>
</dbReference>
<proteinExistence type="predicted"/>
<comment type="caution">
    <text evidence="6">The sequence shown here is derived from an EMBL/GenBank/DDBJ whole genome shotgun (WGS) entry which is preliminary data.</text>
</comment>
<evidence type="ECO:0000256" key="1">
    <source>
        <dbReference type="ARBA" id="ARBA00004437"/>
    </source>
</evidence>
<gene>
    <name evidence="6" type="primary">CH037</name>
    <name evidence="6" type="ORF">EYF80_056555</name>
</gene>
<dbReference type="OrthoDB" id="259905at2759"/>
<evidence type="ECO:0000256" key="5">
    <source>
        <dbReference type="ARBA" id="ARBA00026215"/>
    </source>
</evidence>
<name>A0A4Z2EY77_9TELE</name>
<dbReference type="Pfam" id="PF14996">
    <property type="entry name" value="RMP"/>
    <property type="match status" value="1"/>
</dbReference>
<dbReference type="InterPro" id="IPR029239">
    <property type="entry name" value="CFAP418"/>
</dbReference>
<keyword evidence="7" id="KW-1185">Reference proteome</keyword>
<comment type="subcellular location">
    <subcellularLocation>
        <location evidence="2">Cytoplasm</location>
    </subcellularLocation>
    <subcellularLocation>
        <location evidence="1">Photoreceptor inner segment</location>
    </subcellularLocation>
</comment>